<keyword evidence="2" id="KW-1185">Reference proteome</keyword>
<organism evidence="1 2">
    <name type="scientific">Pseudonocardia eucalypti</name>
    <dbReference type="NCBI Taxonomy" id="648755"/>
    <lineage>
        <taxon>Bacteria</taxon>
        <taxon>Bacillati</taxon>
        <taxon>Actinomycetota</taxon>
        <taxon>Actinomycetes</taxon>
        <taxon>Pseudonocardiales</taxon>
        <taxon>Pseudonocardiaceae</taxon>
        <taxon>Pseudonocardia</taxon>
    </lineage>
</organism>
<reference evidence="2" key="1">
    <citation type="journal article" date="2019" name="Int. J. Syst. Evol. Microbiol.">
        <title>The Global Catalogue of Microorganisms (GCM) 10K type strain sequencing project: providing services to taxonomists for standard genome sequencing and annotation.</title>
        <authorList>
            <consortium name="The Broad Institute Genomics Platform"/>
            <consortium name="The Broad Institute Genome Sequencing Center for Infectious Disease"/>
            <person name="Wu L."/>
            <person name="Ma J."/>
        </authorList>
    </citation>
    <scope>NUCLEOTIDE SEQUENCE [LARGE SCALE GENOMIC DNA]</scope>
    <source>
        <strain evidence="2">JCM 18303</strain>
    </source>
</reference>
<dbReference type="EMBL" id="BAABJP010000022">
    <property type="protein sequence ID" value="GAA5161101.1"/>
    <property type="molecule type" value="Genomic_DNA"/>
</dbReference>
<accession>A0ABP9QFI9</accession>
<name>A0ABP9QFI9_9PSEU</name>
<sequence length="166" mass="15275">MCPPLGFEFPDSGVGLAPSFLDGVDGDGGGGVGVGVEPVGVVGGGEELQRFSEGVELELVVDVVAEGVGAAGVAGQVQGVFVGDGLAGGGVGGCEVGAVFEQAGGDEPDGVVEQVVGAGGGGGLPGEALVPDPGVAVVVVAARSGAFGKAHGGGGDHGAGVAGESA</sequence>
<gene>
    <name evidence="1" type="ORF">GCM10023321_44790</name>
</gene>
<protein>
    <submittedName>
        <fullName evidence="1">Uncharacterized protein</fullName>
    </submittedName>
</protein>
<evidence type="ECO:0000313" key="2">
    <source>
        <dbReference type="Proteomes" id="UP001428817"/>
    </source>
</evidence>
<proteinExistence type="predicted"/>
<evidence type="ECO:0000313" key="1">
    <source>
        <dbReference type="EMBL" id="GAA5161101.1"/>
    </source>
</evidence>
<comment type="caution">
    <text evidence="1">The sequence shown here is derived from an EMBL/GenBank/DDBJ whole genome shotgun (WGS) entry which is preliminary data.</text>
</comment>
<dbReference type="Proteomes" id="UP001428817">
    <property type="component" value="Unassembled WGS sequence"/>
</dbReference>